<sequence>MSSSTQVAKPPSRDENDQEVSLNVMLQMRSSFYGNAYVHPVRHLERNGAMNSRPPVMEVIPSADSSENAVLQSHPTIVPGASLLLALRLSARPILLIGGGLVASQRLYFLLESDAHITLISPSPLHPSIQHRVDDPITSRQITWLDRPFLGREDSVKVKDFDLVMTAIDNNELSKEVCDLCREERVMVNVADIPPQCDFYFGAQLRRGPLQILISTGGMGPRAGAMIRDIILDSLPDNLEESIQGIGLLRGDLRKRAPGVGGTLGQERMDWMKETCDKWGLDQMKRFNDDSLRRRILDQGWENRKIIGPNEIDTSYGVNVRGLVSLDKVVQLGSTINWGSAVGGMVIGASVAVVGTMYLIRTGVIKA</sequence>
<organism evidence="10">
    <name type="scientific">Kwoniella dejecticola CBS 10117</name>
    <dbReference type="NCBI Taxonomy" id="1296121"/>
    <lineage>
        <taxon>Eukaryota</taxon>
        <taxon>Fungi</taxon>
        <taxon>Dikarya</taxon>
        <taxon>Basidiomycota</taxon>
        <taxon>Agaricomycotina</taxon>
        <taxon>Tremellomycetes</taxon>
        <taxon>Tremellales</taxon>
        <taxon>Cryptococcaceae</taxon>
        <taxon>Kwoniella</taxon>
    </lineage>
</organism>
<evidence type="ECO:0000256" key="6">
    <source>
        <dbReference type="ARBA" id="ARBA00047561"/>
    </source>
</evidence>
<dbReference type="EMBL" id="KI894037">
    <property type="protein sequence ID" value="OBR81413.1"/>
    <property type="molecule type" value="Genomic_DNA"/>
</dbReference>
<dbReference type="PANTHER" id="PTHR35330:SF1">
    <property type="entry name" value="SIROHEME BIOSYNTHESIS PROTEIN MET8"/>
    <property type="match status" value="1"/>
</dbReference>
<protein>
    <recommendedName>
        <fullName evidence="2">precorrin-2 dehydrogenase</fullName>
        <ecNumber evidence="2">1.3.1.76</ecNumber>
    </recommendedName>
</protein>
<dbReference type="GO" id="GO:0043115">
    <property type="term" value="F:precorrin-2 dehydrogenase activity"/>
    <property type="evidence" value="ECO:0007669"/>
    <property type="project" value="UniProtKB-EC"/>
</dbReference>
<dbReference type="InterPro" id="IPR028161">
    <property type="entry name" value="Met8-like"/>
</dbReference>
<dbReference type="GO" id="GO:0004325">
    <property type="term" value="F:ferrochelatase activity"/>
    <property type="evidence" value="ECO:0007669"/>
    <property type="project" value="InterPro"/>
</dbReference>
<dbReference type="Pfam" id="PF13241">
    <property type="entry name" value="NAD_binding_7"/>
    <property type="match status" value="1"/>
</dbReference>
<dbReference type="EC" id="1.3.1.76" evidence="2"/>
<dbReference type="STRING" id="1296121.A0A1A5ZUD0"/>
<evidence type="ECO:0000256" key="1">
    <source>
        <dbReference type="ARBA" id="ARBA00005010"/>
    </source>
</evidence>
<evidence type="ECO:0000259" key="9">
    <source>
        <dbReference type="Pfam" id="PF14824"/>
    </source>
</evidence>
<dbReference type="SUPFAM" id="SSF51735">
    <property type="entry name" value="NAD(P)-binding Rossmann-fold domains"/>
    <property type="match status" value="1"/>
</dbReference>
<feature type="domain" description="Siroheme synthase central" evidence="9">
    <location>
        <begin position="207"/>
        <end position="232"/>
    </location>
</feature>
<comment type="catalytic activity">
    <reaction evidence="6">
        <text>precorrin-2 + NAD(+) = sirohydrochlorin + NADH + 2 H(+)</text>
        <dbReference type="Rhea" id="RHEA:15613"/>
        <dbReference type="ChEBI" id="CHEBI:15378"/>
        <dbReference type="ChEBI" id="CHEBI:57540"/>
        <dbReference type="ChEBI" id="CHEBI:57945"/>
        <dbReference type="ChEBI" id="CHEBI:58351"/>
        <dbReference type="ChEBI" id="CHEBI:58827"/>
        <dbReference type="EC" id="1.3.1.76"/>
    </reaction>
</comment>
<dbReference type="OrthoDB" id="1721126at2759"/>
<dbReference type="InterPro" id="IPR028281">
    <property type="entry name" value="Sirohaem_synthase_central"/>
</dbReference>
<name>A0A1A5ZUD0_9TREE</name>
<dbReference type="Gene3D" id="3.40.50.720">
    <property type="entry name" value="NAD(P)-binding Rossmann-like Domain"/>
    <property type="match status" value="1"/>
</dbReference>
<accession>A0A1A5ZUD0</accession>
<keyword evidence="3" id="KW-0560">Oxidoreductase</keyword>
<feature type="domain" description="Siroheme biosynthesis protein Met8 C-terminal" evidence="8">
    <location>
        <begin position="236"/>
        <end position="306"/>
    </location>
</feature>
<evidence type="ECO:0000259" key="8">
    <source>
        <dbReference type="Pfam" id="PF14823"/>
    </source>
</evidence>
<evidence type="ECO:0000256" key="7">
    <source>
        <dbReference type="SAM" id="Phobius"/>
    </source>
</evidence>
<dbReference type="GO" id="GO:0019354">
    <property type="term" value="P:siroheme biosynthetic process"/>
    <property type="evidence" value="ECO:0007669"/>
    <property type="project" value="UniProtKB-UniPathway"/>
</dbReference>
<dbReference type="InterPro" id="IPR006367">
    <property type="entry name" value="Sirohaem_synthase_N"/>
</dbReference>
<dbReference type="AlphaFoldDB" id="A0A1A5ZUD0"/>
<keyword evidence="7" id="KW-0812">Transmembrane</keyword>
<evidence type="ECO:0000256" key="4">
    <source>
        <dbReference type="ARBA" id="ARBA00023027"/>
    </source>
</evidence>
<evidence type="ECO:0000256" key="2">
    <source>
        <dbReference type="ARBA" id="ARBA00012400"/>
    </source>
</evidence>
<dbReference type="VEuPathDB" id="FungiDB:I303_08183"/>
<dbReference type="InterPro" id="IPR028162">
    <property type="entry name" value="Met8_C"/>
</dbReference>
<dbReference type="UniPathway" id="UPA00262">
    <property type="reaction ID" value="UER00222"/>
</dbReference>
<dbReference type="InterPro" id="IPR036291">
    <property type="entry name" value="NAD(P)-bd_dom_sf"/>
</dbReference>
<evidence type="ECO:0000256" key="3">
    <source>
        <dbReference type="ARBA" id="ARBA00023002"/>
    </source>
</evidence>
<dbReference type="Pfam" id="PF14824">
    <property type="entry name" value="Sirohm_synth_M"/>
    <property type="match status" value="1"/>
</dbReference>
<dbReference type="Pfam" id="PF14823">
    <property type="entry name" value="Sirohm_synth_C"/>
    <property type="match status" value="1"/>
</dbReference>
<dbReference type="PANTHER" id="PTHR35330">
    <property type="entry name" value="SIROHEME BIOSYNTHESIS PROTEIN MET8"/>
    <property type="match status" value="1"/>
</dbReference>
<keyword evidence="7" id="KW-1133">Transmembrane helix</keyword>
<dbReference type="Gene3D" id="3.30.160.110">
    <property type="entry name" value="Siroheme synthase, domain 2"/>
    <property type="match status" value="1"/>
</dbReference>
<comment type="pathway">
    <text evidence="1">Porphyrin-containing compound metabolism; siroheme biosynthesis; sirohydrochlorin from precorrin-2: step 1/1.</text>
</comment>
<keyword evidence="5" id="KW-0627">Porphyrin biosynthesis</keyword>
<proteinExistence type="predicted"/>
<evidence type="ECO:0000256" key="5">
    <source>
        <dbReference type="ARBA" id="ARBA00023244"/>
    </source>
</evidence>
<reference evidence="10" key="1">
    <citation type="submission" date="2013-07" db="EMBL/GenBank/DDBJ databases">
        <title>The Genome Sequence of Cryptococcus dejecticola CBS10117.</title>
        <authorList>
            <consortium name="The Broad Institute Genome Sequencing Platform"/>
            <person name="Cuomo C."/>
            <person name="Litvintseva A."/>
            <person name="Chen Y."/>
            <person name="Heitman J."/>
            <person name="Sun S."/>
            <person name="Springer D."/>
            <person name="Dromer F."/>
            <person name="Young S.K."/>
            <person name="Zeng Q."/>
            <person name="Gargeya S."/>
            <person name="Fitzgerald M."/>
            <person name="Abouelleil A."/>
            <person name="Alvarado L."/>
            <person name="Berlin A.M."/>
            <person name="Chapman S.B."/>
            <person name="Dewar J."/>
            <person name="Goldberg J."/>
            <person name="Griggs A."/>
            <person name="Gujja S."/>
            <person name="Hansen M."/>
            <person name="Howarth C."/>
            <person name="Imamovic A."/>
            <person name="Larimer J."/>
            <person name="McCowan C."/>
            <person name="Murphy C."/>
            <person name="Pearson M."/>
            <person name="Priest M."/>
            <person name="Roberts A."/>
            <person name="Saif S."/>
            <person name="Shea T."/>
            <person name="Sykes S."/>
            <person name="Wortman J."/>
            <person name="Nusbaum C."/>
            <person name="Birren B."/>
        </authorList>
    </citation>
    <scope>NUCLEOTIDE SEQUENCE [LARGE SCALE GENOMIC DNA]</scope>
    <source>
        <strain evidence="10">CBS 10117</strain>
    </source>
</reference>
<gene>
    <name evidence="10" type="ORF">I303_08183</name>
</gene>
<feature type="transmembrane region" description="Helical" evidence="7">
    <location>
        <begin position="338"/>
        <end position="360"/>
    </location>
</feature>
<evidence type="ECO:0000313" key="10">
    <source>
        <dbReference type="EMBL" id="OBR81413.1"/>
    </source>
</evidence>
<keyword evidence="7" id="KW-0472">Membrane</keyword>
<keyword evidence="4" id="KW-0520">NAD</keyword>
<dbReference type="SUPFAM" id="SSF75615">
    <property type="entry name" value="Siroheme synthase middle domains-like"/>
    <property type="match status" value="1"/>
</dbReference>
<dbReference type="NCBIfam" id="TIGR01470">
    <property type="entry name" value="cysG_Nterm"/>
    <property type="match status" value="1"/>
</dbReference>
<dbReference type="Gene3D" id="1.10.3280.10">
    <property type="entry name" value="Siroheme synthase, domain 3"/>
    <property type="match status" value="1"/>
</dbReference>